<dbReference type="PROSITE" id="PS51294">
    <property type="entry name" value="HTH_MYB"/>
    <property type="match status" value="2"/>
</dbReference>
<dbReference type="Gene3D" id="1.10.10.60">
    <property type="entry name" value="Homeodomain-like"/>
    <property type="match status" value="2"/>
</dbReference>
<feature type="domain" description="Myb-like" evidence="1">
    <location>
        <begin position="12"/>
        <end position="58"/>
    </location>
</feature>
<gene>
    <name evidence="3" type="ORF">FRX31_008747</name>
</gene>
<dbReference type="GO" id="GO:0000978">
    <property type="term" value="F:RNA polymerase II cis-regulatory region sequence-specific DNA binding"/>
    <property type="evidence" value="ECO:0007669"/>
    <property type="project" value="TreeGrafter"/>
</dbReference>
<evidence type="ECO:0000259" key="1">
    <source>
        <dbReference type="PROSITE" id="PS50090"/>
    </source>
</evidence>
<dbReference type="OrthoDB" id="2143914at2759"/>
<name>A0A7J6WYK6_THATH</name>
<dbReference type="GO" id="GO:0005634">
    <property type="term" value="C:nucleus"/>
    <property type="evidence" value="ECO:0007669"/>
    <property type="project" value="TreeGrafter"/>
</dbReference>
<dbReference type="PANTHER" id="PTHR45614">
    <property type="entry name" value="MYB PROTEIN-RELATED"/>
    <property type="match status" value="1"/>
</dbReference>
<dbReference type="AlphaFoldDB" id="A0A7J6WYK6"/>
<dbReference type="SMART" id="SM00717">
    <property type="entry name" value="SANT"/>
    <property type="match status" value="2"/>
</dbReference>
<dbReference type="CDD" id="cd00167">
    <property type="entry name" value="SANT"/>
    <property type="match status" value="2"/>
</dbReference>
<dbReference type="SUPFAM" id="SSF46689">
    <property type="entry name" value="Homeodomain-like"/>
    <property type="match status" value="1"/>
</dbReference>
<proteinExistence type="predicted"/>
<dbReference type="InterPro" id="IPR009057">
    <property type="entry name" value="Homeodomain-like_sf"/>
</dbReference>
<organism evidence="3 4">
    <name type="scientific">Thalictrum thalictroides</name>
    <name type="common">Rue-anemone</name>
    <name type="synonym">Anemone thalictroides</name>
    <dbReference type="NCBI Taxonomy" id="46969"/>
    <lineage>
        <taxon>Eukaryota</taxon>
        <taxon>Viridiplantae</taxon>
        <taxon>Streptophyta</taxon>
        <taxon>Embryophyta</taxon>
        <taxon>Tracheophyta</taxon>
        <taxon>Spermatophyta</taxon>
        <taxon>Magnoliopsida</taxon>
        <taxon>Ranunculales</taxon>
        <taxon>Ranunculaceae</taxon>
        <taxon>Thalictroideae</taxon>
        <taxon>Thalictrum</taxon>
    </lineage>
</organism>
<evidence type="ECO:0000313" key="4">
    <source>
        <dbReference type="Proteomes" id="UP000554482"/>
    </source>
</evidence>
<comment type="caution">
    <text evidence="3">The sequence shown here is derived from an EMBL/GenBank/DDBJ whole genome shotgun (WGS) entry which is preliminary data.</text>
</comment>
<dbReference type="PANTHER" id="PTHR45614:SF218">
    <property type="entry name" value="TRANSCRIPTION FACTOR MYB119-RELATED"/>
    <property type="match status" value="1"/>
</dbReference>
<dbReference type="Proteomes" id="UP000554482">
    <property type="component" value="Unassembled WGS sequence"/>
</dbReference>
<sequence length="199" mass="22646">MISEVWKIVDSKRFVARGQWSAAEDKSLVRLVTIYGVRNWSCIAERLGCRIGKQCREHSHLCPDIKKQAWSVEEDKAFIEAHKKYGNRLAGRSENAIKNRWNTYRRKYLLMNNQKKGRVSNQISSELLEHMASSSQFTSKFLYADTTSSSIWSLEKECNYSLQAKTKPATTNFKGPSRTQGILFVGSMGKQRLAAATTG</sequence>
<dbReference type="PROSITE" id="PS50090">
    <property type="entry name" value="MYB_LIKE"/>
    <property type="match status" value="2"/>
</dbReference>
<dbReference type="GO" id="GO:0000981">
    <property type="term" value="F:DNA-binding transcription factor activity, RNA polymerase II-specific"/>
    <property type="evidence" value="ECO:0007669"/>
    <property type="project" value="TreeGrafter"/>
</dbReference>
<accession>A0A7J6WYK6</accession>
<feature type="domain" description="HTH myb-type" evidence="2">
    <location>
        <begin position="12"/>
        <end position="58"/>
    </location>
</feature>
<reference evidence="3 4" key="1">
    <citation type="submission" date="2020-06" db="EMBL/GenBank/DDBJ databases">
        <title>Transcriptomic and genomic resources for Thalictrum thalictroides and T. hernandezii: Facilitating candidate gene discovery in an emerging model plant lineage.</title>
        <authorList>
            <person name="Arias T."/>
            <person name="Riano-Pachon D.M."/>
            <person name="Di Stilio V.S."/>
        </authorList>
    </citation>
    <scope>NUCLEOTIDE SEQUENCE [LARGE SCALE GENOMIC DNA]</scope>
    <source>
        <strain evidence="4">cv. WT478/WT964</strain>
        <tissue evidence="3">Leaves</tissue>
    </source>
</reference>
<dbReference type="InterPro" id="IPR001005">
    <property type="entry name" value="SANT/Myb"/>
</dbReference>
<dbReference type="InterPro" id="IPR017930">
    <property type="entry name" value="Myb_dom"/>
</dbReference>
<protein>
    <submittedName>
        <fullName evidence="3">Myb protein</fullName>
    </submittedName>
</protein>
<keyword evidence="4" id="KW-1185">Reference proteome</keyword>
<evidence type="ECO:0000259" key="2">
    <source>
        <dbReference type="PROSITE" id="PS51294"/>
    </source>
</evidence>
<feature type="domain" description="HTH myb-type" evidence="2">
    <location>
        <begin position="63"/>
        <end position="109"/>
    </location>
</feature>
<feature type="domain" description="Myb-like" evidence="1">
    <location>
        <begin position="62"/>
        <end position="131"/>
    </location>
</feature>
<evidence type="ECO:0000313" key="3">
    <source>
        <dbReference type="EMBL" id="KAF5201668.1"/>
    </source>
</evidence>
<dbReference type="EMBL" id="JABWDY010009138">
    <property type="protein sequence ID" value="KAF5201668.1"/>
    <property type="molecule type" value="Genomic_DNA"/>
</dbReference>
<dbReference type="InterPro" id="IPR050560">
    <property type="entry name" value="MYB_TF"/>
</dbReference>
<dbReference type="Pfam" id="PF00249">
    <property type="entry name" value="Myb_DNA-binding"/>
    <property type="match status" value="2"/>
</dbReference>